<gene>
    <name evidence="1" type="ORF">H1R20_g2388</name>
</gene>
<reference evidence="1" key="1">
    <citation type="submission" date="2022-06" db="EMBL/GenBank/DDBJ databases">
        <title>Genome Sequence of Candolleomyces eurysporus.</title>
        <authorList>
            <person name="Buettner E."/>
        </authorList>
    </citation>
    <scope>NUCLEOTIDE SEQUENCE</scope>
    <source>
        <strain evidence="1">VTCC 930004</strain>
    </source>
</reference>
<dbReference type="AlphaFoldDB" id="A0A9W8MMS4"/>
<evidence type="ECO:0000313" key="1">
    <source>
        <dbReference type="EMBL" id="KAJ2934673.1"/>
    </source>
</evidence>
<proteinExistence type="predicted"/>
<protein>
    <submittedName>
        <fullName evidence="1">Uncharacterized protein</fullName>
    </submittedName>
</protein>
<dbReference type="Proteomes" id="UP001140091">
    <property type="component" value="Unassembled WGS sequence"/>
</dbReference>
<evidence type="ECO:0000313" key="2">
    <source>
        <dbReference type="Proteomes" id="UP001140091"/>
    </source>
</evidence>
<accession>A0A9W8MMS4</accession>
<comment type="caution">
    <text evidence="1">The sequence shown here is derived from an EMBL/GenBank/DDBJ whole genome shotgun (WGS) entry which is preliminary data.</text>
</comment>
<organism evidence="1 2">
    <name type="scientific">Candolleomyces eurysporus</name>
    <dbReference type="NCBI Taxonomy" id="2828524"/>
    <lineage>
        <taxon>Eukaryota</taxon>
        <taxon>Fungi</taxon>
        <taxon>Dikarya</taxon>
        <taxon>Basidiomycota</taxon>
        <taxon>Agaricomycotina</taxon>
        <taxon>Agaricomycetes</taxon>
        <taxon>Agaricomycetidae</taxon>
        <taxon>Agaricales</taxon>
        <taxon>Agaricineae</taxon>
        <taxon>Psathyrellaceae</taxon>
        <taxon>Candolleomyces</taxon>
    </lineage>
</organism>
<dbReference type="EMBL" id="JANBPK010000712">
    <property type="protein sequence ID" value="KAJ2934673.1"/>
    <property type="molecule type" value="Genomic_DNA"/>
</dbReference>
<feature type="non-terminal residue" evidence="1">
    <location>
        <position position="150"/>
    </location>
</feature>
<keyword evidence="2" id="KW-1185">Reference proteome</keyword>
<sequence length="150" mass="16911">MFRTEEEKAIKTIAGSEVLTRECGAIFPLLIIQPAPLKCVFYSVKHFKDDLELSAAPRRVVRIIDFVLSTADTQLGLVTFVPDDGVRRFVIGAYTYTTYNNLKVYDLVSGAGMVELNIPIKFDATSTKHEWENYVPTPRNLALYEACKVM</sequence>
<name>A0A9W8MMS4_9AGAR</name>